<sequence length="105" mass="11921">MAWHGMASIHIFFPSSGRAVHPRCELYGQRRAVWWYCDLLSTMTVRRTRVPRNEFQNLQLRAIVSAVPFCASKTVSVCSSERLVTGHPGLRSGHLDDSTRPDPRP</sequence>
<dbReference type="RefSeq" id="XP_007921984.1">
    <property type="nucleotide sequence ID" value="XM_007923793.1"/>
</dbReference>
<reference evidence="2 3" key="1">
    <citation type="journal article" date="2012" name="PLoS Pathog.">
        <title>Diverse lifestyles and strategies of plant pathogenesis encoded in the genomes of eighteen Dothideomycetes fungi.</title>
        <authorList>
            <person name="Ohm R.A."/>
            <person name="Feau N."/>
            <person name="Henrissat B."/>
            <person name="Schoch C.L."/>
            <person name="Horwitz B.A."/>
            <person name="Barry K.W."/>
            <person name="Condon B.J."/>
            <person name="Copeland A.C."/>
            <person name="Dhillon B."/>
            <person name="Glaser F."/>
            <person name="Hesse C.N."/>
            <person name="Kosti I."/>
            <person name="LaButti K."/>
            <person name="Lindquist E.A."/>
            <person name="Lucas S."/>
            <person name="Salamov A.A."/>
            <person name="Bradshaw R.E."/>
            <person name="Ciuffetti L."/>
            <person name="Hamelin R.C."/>
            <person name="Kema G.H.J."/>
            <person name="Lawrence C."/>
            <person name="Scott J.A."/>
            <person name="Spatafora J.W."/>
            <person name="Turgeon B.G."/>
            <person name="de Wit P.J.G.M."/>
            <person name="Zhong S."/>
            <person name="Goodwin S.B."/>
            <person name="Grigoriev I.V."/>
        </authorList>
    </citation>
    <scope>NUCLEOTIDE SEQUENCE [LARGE SCALE GENOMIC DNA]</scope>
    <source>
        <strain evidence="2 3">CIRAD86</strain>
    </source>
</reference>
<feature type="region of interest" description="Disordered" evidence="1">
    <location>
        <begin position="84"/>
        <end position="105"/>
    </location>
</feature>
<dbReference type="VEuPathDB" id="FungiDB:MYCFIDRAFT_170774"/>
<dbReference type="EMBL" id="KB446555">
    <property type="protein sequence ID" value="EME89298.1"/>
    <property type="molecule type" value="Genomic_DNA"/>
</dbReference>
<dbReference type="KEGG" id="pfj:MYCFIDRAFT_170774"/>
<gene>
    <name evidence="2" type="ORF">MYCFIDRAFT_170774</name>
</gene>
<organism evidence="2 3">
    <name type="scientific">Pseudocercospora fijiensis (strain CIRAD86)</name>
    <name type="common">Black leaf streak disease fungus</name>
    <name type="synonym">Mycosphaerella fijiensis</name>
    <dbReference type="NCBI Taxonomy" id="383855"/>
    <lineage>
        <taxon>Eukaryota</taxon>
        <taxon>Fungi</taxon>
        <taxon>Dikarya</taxon>
        <taxon>Ascomycota</taxon>
        <taxon>Pezizomycotina</taxon>
        <taxon>Dothideomycetes</taxon>
        <taxon>Dothideomycetidae</taxon>
        <taxon>Mycosphaerellales</taxon>
        <taxon>Mycosphaerellaceae</taxon>
        <taxon>Pseudocercospora</taxon>
    </lineage>
</organism>
<evidence type="ECO:0000313" key="2">
    <source>
        <dbReference type="EMBL" id="EME89298.1"/>
    </source>
</evidence>
<feature type="compositionally biased region" description="Basic and acidic residues" evidence="1">
    <location>
        <begin position="93"/>
        <end position="105"/>
    </location>
</feature>
<proteinExistence type="predicted"/>
<dbReference type="Proteomes" id="UP000016932">
    <property type="component" value="Unassembled WGS sequence"/>
</dbReference>
<protein>
    <submittedName>
        <fullName evidence="2">Uncharacterized protein</fullName>
    </submittedName>
</protein>
<evidence type="ECO:0000313" key="3">
    <source>
        <dbReference type="Proteomes" id="UP000016932"/>
    </source>
</evidence>
<dbReference type="AlphaFoldDB" id="N1QCS2"/>
<dbReference type="HOGENOM" id="CLU_2237767_0_0_1"/>
<keyword evidence="3" id="KW-1185">Reference proteome</keyword>
<evidence type="ECO:0000256" key="1">
    <source>
        <dbReference type="SAM" id="MobiDB-lite"/>
    </source>
</evidence>
<dbReference type="GeneID" id="19332538"/>
<accession>N1QCS2</accession>
<name>N1QCS2_PSEFD</name>